<dbReference type="Pfam" id="PF13302">
    <property type="entry name" value="Acetyltransf_3"/>
    <property type="match status" value="1"/>
</dbReference>
<gene>
    <name evidence="2" type="ORF">KUA55_17835</name>
</gene>
<dbReference type="InterPro" id="IPR051531">
    <property type="entry name" value="N-acetyltransferase"/>
</dbReference>
<dbReference type="EMBL" id="JAHUZB010000015">
    <property type="protein sequence ID" value="MBV7392512.1"/>
    <property type="molecule type" value="Genomic_DNA"/>
</dbReference>
<reference evidence="2 3" key="1">
    <citation type="submission" date="2021-06" db="EMBL/GenBank/DDBJ databases">
        <title>Enterococcus alishanensis sp. nov., a novel lactic acid bacterium isolated from fresh coffee beans.</title>
        <authorList>
            <person name="Chen Y.-S."/>
        </authorList>
    </citation>
    <scope>NUCLEOTIDE SEQUENCE [LARGE SCALE GENOMIC DNA]</scope>
    <source>
        <strain evidence="2 3">ALS3</strain>
    </source>
</reference>
<sequence length="189" mass="22086">MSDLYIKLAQHPVINSERLILRPMTLDDTNALFELTSDLETAKYVSNIHRSLNDAADYIVTKFLNAPLGQFAIEEKLTGKMIGSVSYNRIDSLMKTAEIGYMLNRHYWNKGYMTETLKTMLEYGFEKFEFNSLMAVFDKNNIASRKVILKSGLKYLFEDPYSRKDFIDPQKNVTDVFYRLTKDEYFHPE</sequence>
<dbReference type="PANTHER" id="PTHR43792">
    <property type="entry name" value="GNAT FAMILY, PUTATIVE (AFU_ORTHOLOGUE AFUA_3G00765)-RELATED-RELATED"/>
    <property type="match status" value="1"/>
</dbReference>
<dbReference type="InterPro" id="IPR000182">
    <property type="entry name" value="GNAT_dom"/>
</dbReference>
<protein>
    <submittedName>
        <fullName evidence="2">GNAT family N-acetyltransferase</fullName>
    </submittedName>
</protein>
<proteinExistence type="predicted"/>
<name>A0ABS6TI52_9ENTE</name>
<organism evidence="2 3">
    <name type="scientific">Enterococcus alishanensis</name>
    <dbReference type="NCBI Taxonomy" id="1303817"/>
    <lineage>
        <taxon>Bacteria</taxon>
        <taxon>Bacillati</taxon>
        <taxon>Bacillota</taxon>
        <taxon>Bacilli</taxon>
        <taxon>Lactobacillales</taxon>
        <taxon>Enterococcaceae</taxon>
        <taxon>Enterococcus</taxon>
    </lineage>
</organism>
<comment type="caution">
    <text evidence="2">The sequence shown here is derived from an EMBL/GenBank/DDBJ whole genome shotgun (WGS) entry which is preliminary data.</text>
</comment>
<evidence type="ECO:0000313" key="3">
    <source>
        <dbReference type="Proteomes" id="UP000774130"/>
    </source>
</evidence>
<dbReference type="PANTHER" id="PTHR43792:SF1">
    <property type="entry name" value="N-ACETYLTRANSFERASE DOMAIN-CONTAINING PROTEIN"/>
    <property type="match status" value="1"/>
</dbReference>
<dbReference type="Proteomes" id="UP000774130">
    <property type="component" value="Unassembled WGS sequence"/>
</dbReference>
<accession>A0ABS6TI52</accession>
<evidence type="ECO:0000313" key="2">
    <source>
        <dbReference type="EMBL" id="MBV7392512.1"/>
    </source>
</evidence>
<dbReference type="RefSeq" id="WP_218327725.1">
    <property type="nucleotide sequence ID" value="NZ_JAHUZB010000015.1"/>
</dbReference>
<evidence type="ECO:0000259" key="1">
    <source>
        <dbReference type="PROSITE" id="PS51186"/>
    </source>
</evidence>
<dbReference type="PROSITE" id="PS51186">
    <property type="entry name" value="GNAT"/>
    <property type="match status" value="1"/>
</dbReference>
<feature type="domain" description="N-acetyltransferase" evidence="1">
    <location>
        <begin position="19"/>
        <end position="174"/>
    </location>
</feature>
<keyword evidence="3" id="KW-1185">Reference proteome</keyword>